<evidence type="ECO:0000256" key="9">
    <source>
        <dbReference type="ARBA" id="ARBA00061535"/>
    </source>
</evidence>
<evidence type="ECO:0000256" key="7">
    <source>
        <dbReference type="ARBA" id="ARBA00051538"/>
    </source>
</evidence>
<reference evidence="16 17" key="1">
    <citation type="submission" date="2019-08" db="EMBL/GenBank/DDBJ databases">
        <title>Genomes of Antarctic Bizionia species.</title>
        <authorList>
            <person name="Bowman J.P."/>
        </authorList>
    </citation>
    <scope>NUCLEOTIDE SEQUENCE [LARGE SCALE GENOMIC DNA]</scope>
    <source>
        <strain evidence="16 17">APA-1</strain>
    </source>
</reference>
<dbReference type="Proteomes" id="UP000324358">
    <property type="component" value="Unassembled WGS sequence"/>
</dbReference>
<protein>
    <recommendedName>
        <fullName evidence="11 15">Leucyl/phenylalanyl-tRNA--protein transferase</fullName>
        <ecNumber evidence="10 15">2.3.2.6</ecNumber>
    </recommendedName>
    <alternativeName>
        <fullName evidence="12 15">L/F-transferase</fullName>
    </alternativeName>
    <alternativeName>
        <fullName evidence="13 15">Leucyltransferase</fullName>
    </alternativeName>
    <alternativeName>
        <fullName evidence="14 15">Phenyalanyltransferase</fullName>
    </alternativeName>
</protein>
<dbReference type="SUPFAM" id="SSF55729">
    <property type="entry name" value="Acyl-CoA N-acyltransferases (Nat)"/>
    <property type="match status" value="1"/>
</dbReference>
<evidence type="ECO:0000256" key="14">
    <source>
        <dbReference type="ARBA" id="ARBA00083640"/>
    </source>
</evidence>
<dbReference type="HAMAP" id="MF_00688">
    <property type="entry name" value="Leu_Phe_trans"/>
    <property type="match status" value="1"/>
</dbReference>
<name>A0A5D0R1N9_9FLAO</name>
<comment type="subcellular location">
    <subcellularLocation>
        <location evidence="1 15">Cytoplasm</location>
    </subcellularLocation>
</comment>
<evidence type="ECO:0000256" key="3">
    <source>
        <dbReference type="ARBA" id="ARBA00022679"/>
    </source>
</evidence>
<gene>
    <name evidence="15" type="primary">aat</name>
    <name evidence="16" type="ORF">ES675_01340</name>
</gene>
<evidence type="ECO:0000256" key="10">
    <source>
        <dbReference type="ARBA" id="ARBA00066767"/>
    </source>
</evidence>
<evidence type="ECO:0000256" key="13">
    <source>
        <dbReference type="ARBA" id="ARBA00077165"/>
    </source>
</evidence>
<dbReference type="PANTHER" id="PTHR30098">
    <property type="entry name" value="LEUCYL/PHENYLALANYL-TRNA--PROTEIN TRANSFERASE"/>
    <property type="match status" value="1"/>
</dbReference>
<dbReference type="Gene3D" id="3.40.630.70">
    <property type="entry name" value="Leucyl/phenylalanyl-tRNA-protein transferase, C-terminal domain"/>
    <property type="match status" value="1"/>
</dbReference>
<comment type="catalytic activity">
    <reaction evidence="7 15">
        <text>N-terminal L-lysyl-[protein] + L-leucyl-tRNA(Leu) = N-terminal L-leucyl-L-lysyl-[protein] + tRNA(Leu) + H(+)</text>
        <dbReference type="Rhea" id="RHEA:12340"/>
        <dbReference type="Rhea" id="RHEA-COMP:9613"/>
        <dbReference type="Rhea" id="RHEA-COMP:9622"/>
        <dbReference type="Rhea" id="RHEA-COMP:12670"/>
        <dbReference type="Rhea" id="RHEA-COMP:12671"/>
        <dbReference type="ChEBI" id="CHEBI:15378"/>
        <dbReference type="ChEBI" id="CHEBI:65249"/>
        <dbReference type="ChEBI" id="CHEBI:78442"/>
        <dbReference type="ChEBI" id="CHEBI:78494"/>
        <dbReference type="ChEBI" id="CHEBI:133043"/>
        <dbReference type="EC" id="2.3.2.6"/>
    </reaction>
</comment>
<keyword evidence="4 15" id="KW-0012">Acyltransferase</keyword>
<dbReference type="RefSeq" id="WP_066255041.1">
    <property type="nucleotide sequence ID" value="NZ_VSKL01000001.1"/>
</dbReference>
<evidence type="ECO:0000256" key="11">
    <source>
        <dbReference type="ARBA" id="ARBA00074372"/>
    </source>
</evidence>
<dbReference type="EMBL" id="VSKL01000001">
    <property type="protein sequence ID" value="TYB74806.1"/>
    <property type="molecule type" value="Genomic_DNA"/>
</dbReference>
<dbReference type="NCBIfam" id="TIGR00667">
    <property type="entry name" value="aat"/>
    <property type="match status" value="1"/>
</dbReference>
<comment type="catalytic activity">
    <reaction evidence="6 15">
        <text>N-terminal L-arginyl-[protein] + L-leucyl-tRNA(Leu) = N-terminal L-leucyl-L-arginyl-[protein] + tRNA(Leu) + H(+)</text>
        <dbReference type="Rhea" id="RHEA:50416"/>
        <dbReference type="Rhea" id="RHEA-COMP:9613"/>
        <dbReference type="Rhea" id="RHEA-COMP:9622"/>
        <dbReference type="Rhea" id="RHEA-COMP:12672"/>
        <dbReference type="Rhea" id="RHEA-COMP:12673"/>
        <dbReference type="ChEBI" id="CHEBI:15378"/>
        <dbReference type="ChEBI" id="CHEBI:64719"/>
        <dbReference type="ChEBI" id="CHEBI:78442"/>
        <dbReference type="ChEBI" id="CHEBI:78494"/>
        <dbReference type="ChEBI" id="CHEBI:133044"/>
        <dbReference type="EC" id="2.3.2.6"/>
    </reaction>
</comment>
<dbReference type="AlphaFoldDB" id="A0A5D0R1N9"/>
<dbReference type="GO" id="GO:0030163">
    <property type="term" value="P:protein catabolic process"/>
    <property type="evidence" value="ECO:0007669"/>
    <property type="project" value="UniProtKB-UniRule"/>
</dbReference>
<evidence type="ECO:0000256" key="15">
    <source>
        <dbReference type="HAMAP-Rule" id="MF_00688"/>
    </source>
</evidence>
<evidence type="ECO:0000256" key="5">
    <source>
        <dbReference type="ARBA" id="ARBA00050607"/>
    </source>
</evidence>
<comment type="catalytic activity">
    <reaction evidence="5 15">
        <text>L-phenylalanyl-tRNA(Phe) + an N-terminal L-alpha-aminoacyl-[protein] = an N-terminal L-phenylalanyl-L-alpha-aminoacyl-[protein] + tRNA(Phe)</text>
        <dbReference type="Rhea" id="RHEA:43632"/>
        <dbReference type="Rhea" id="RHEA-COMP:9668"/>
        <dbReference type="Rhea" id="RHEA-COMP:9699"/>
        <dbReference type="Rhea" id="RHEA-COMP:10636"/>
        <dbReference type="Rhea" id="RHEA-COMP:10637"/>
        <dbReference type="ChEBI" id="CHEBI:78442"/>
        <dbReference type="ChEBI" id="CHEBI:78531"/>
        <dbReference type="ChEBI" id="CHEBI:78597"/>
        <dbReference type="ChEBI" id="CHEBI:83561"/>
        <dbReference type="EC" id="2.3.2.6"/>
    </reaction>
</comment>
<dbReference type="InterPro" id="IPR004616">
    <property type="entry name" value="Leu/Phe-tRNA_Trfase"/>
</dbReference>
<proteinExistence type="inferred from homology"/>
<dbReference type="Gene3D" id="3.30.70.3550">
    <property type="entry name" value="Leucyl/phenylalanyl-tRNA-protein transferase, N-terminal domain"/>
    <property type="match status" value="1"/>
</dbReference>
<dbReference type="InterPro" id="IPR016181">
    <property type="entry name" value="Acyl_CoA_acyltransferase"/>
</dbReference>
<sequence length="208" mass="23597">MQFLNQDLWFPPVSQANEDGILAIGGDLSVPRLLLAYQSGIFPWFEDDQPILWWSPDPRFVLFPEKLKVSKSMKQVLRNADFTVSINQEFNQVITECCHAKRNGQSGTWITDSMISAYNDLHQAGYAKSVEVWQDDKLVGGFYGVDLGNGVFCGESMFAKVSNASKVAFITFIQNTDYQLIDCQVYTNHLERLGAEDISRDVFLEYLT</sequence>
<dbReference type="FunFam" id="3.30.70.3550:FF:000001">
    <property type="entry name" value="Leucyl/phenylalanyl-tRNA--protein transferase"/>
    <property type="match status" value="1"/>
</dbReference>
<dbReference type="GO" id="GO:0008914">
    <property type="term" value="F:leucyl-tRNA--protein transferase activity"/>
    <property type="evidence" value="ECO:0007669"/>
    <property type="project" value="UniProtKB-UniRule"/>
</dbReference>
<evidence type="ECO:0000313" key="17">
    <source>
        <dbReference type="Proteomes" id="UP000324358"/>
    </source>
</evidence>
<comment type="similarity">
    <text evidence="9 15">Belongs to the L/F-transferase family.</text>
</comment>
<keyword evidence="2 15" id="KW-0963">Cytoplasm</keyword>
<dbReference type="EC" id="2.3.2.6" evidence="10 15"/>
<evidence type="ECO:0000256" key="6">
    <source>
        <dbReference type="ARBA" id="ARBA00050652"/>
    </source>
</evidence>
<keyword evidence="17" id="KW-1185">Reference proteome</keyword>
<dbReference type="OrthoDB" id="9790282at2"/>
<evidence type="ECO:0000313" key="16">
    <source>
        <dbReference type="EMBL" id="TYB74806.1"/>
    </source>
</evidence>
<dbReference type="Pfam" id="PF03588">
    <property type="entry name" value="Leu_Phe_trans"/>
    <property type="match status" value="1"/>
</dbReference>
<evidence type="ECO:0000256" key="4">
    <source>
        <dbReference type="ARBA" id="ARBA00023315"/>
    </source>
</evidence>
<dbReference type="InterPro" id="IPR042203">
    <property type="entry name" value="Leu/Phe-tRNA_Trfase_C"/>
</dbReference>
<keyword evidence="3 15" id="KW-0808">Transferase</keyword>
<evidence type="ECO:0000256" key="8">
    <source>
        <dbReference type="ARBA" id="ARBA00054043"/>
    </source>
</evidence>
<dbReference type="PANTHER" id="PTHR30098:SF2">
    <property type="entry name" value="LEUCYL_PHENYLALANYL-TRNA--PROTEIN TRANSFERASE"/>
    <property type="match status" value="1"/>
</dbReference>
<evidence type="ECO:0000256" key="1">
    <source>
        <dbReference type="ARBA" id="ARBA00004496"/>
    </source>
</evidence>
<comment type="caution">
    <text evidence="16">The sequence shown here is derived from an EMBL/GenBank/DDBJ whole genome shotgun (WGS) entry which is preliminary data.</text>
</comment>
<organism evidence="16 17">
    <name type="scientific">Bizionia algoritergicola</name>
    <dbReference type="NCBI Taxonomy" id="291187"/>
    <lineage>
        <taxon>Bacteria</taxon>
        <taxon>Pseudomonadati</taxon>
        <taxon>Bacteroidota</taxon>
        <taxon>Flavobacteriia</taxon>
        <taxon>Flavobacteriales</taxon>
        <taxon>Flavobacteriaceae</taxon>
        <taxon>Bizionia</taxon>
    </lineage>
</organism>
<dbReference type="GO" id="GO:0005737">
    <property type="term" value="C:cytoplasm"/>
    <property type="evidence" value="ECO:0007669"/>
    <property type="project" value="UniProtKB-SubCell"/>
</dbReference>
<evidence type="ECO:0000256" key="12">
    <source>
        <dbReference type="ARBA" id="ARBA00077136"/>
    </source>
</evidence>
<accession>A0A5D0R1N9</accession>
<dbReference type="InterPro" id="IPR042221">
    <property type="entry name" value="Leu/Phe-tRNA_Trfase_N"/>
</dbReference>
<evidence type="ECO:0000256" key="2">
    <source>
        <dbReference type="ARBA" id="ARBA00022490"/>
    </source>
</evidence>
<comment type="function">
    <text evidence="8 15">Functions in the N-end rule pathway of protein degradation where it conjugates Leu, Phe and, less efficiently, Met from aminoacyl-tRNAs to the N-termini of proteins containing an N-terminal arginine or lysine.</text>
</comment>